<keyword evidence="1" id="KW-0472">Membrane</keyword>
<organism evidence="2 3">
    <name type="scientific">Candidatus Merdivicinus excrementipullorum</name>
    <dbReference type="NCBI Taxonomy" id="2840867"/>
    <lineage>
        <taxon>Bacteria</taxon>
        <taxon>Bacillati</taxon>
        <taxon>Bacillota</taxon>
        <taxon>Clostridia</taxon>
        <taxon>Eubacteriales</taxon>
        <taxon>Oscillospiraceae</taxon>
        <taxon>Oscillospiraceae incertae sedis</taxon>
        <taxon>Candidatus Merdivicinus</taxon>
    </lineage>
</organism>
<comment type="caution">
    <text evidence="2">The sequence shown here is derived from an EMBL/GenBank/DDBJ whole genome shotgun (WGS) entry which is preliminary data.</text>
</comment>
<proteinExistence type="predicted"/>
<sequence length="233" mass="26173">MEQNPSTQKQQTVPLRNETWRLAWQTFLNILIGTVISIIIVISLSSLMVGSIWGKLIVEFICLAITLPIVYGYMWGQGDRDANFIQFGRMQPDPLKGLWAGLLGVIPWVLTAVPLALSMLEIIPFDFMPIYRLLNAPMWGFINMLHPNGGAIPHAAVPAQPATDTMPAIEAIPATDGLSWGAFWIIFLLPFIYTAFCAVGYYLGTKRLSIINKVVYKDDPEKIAARRNKKRRR</sequence>
<protein>
    <submittedName>
        <fullName evidence="2">Uncharacterized protein</fullName>
    </submittedName>
</protein>
<evidence type="ECO:0000313" key="2">
    <source>
        <dbReference type="EMBL" id="HIS77534.1"/>
    </source>
</evidence>
<keyword evidence="1" id="KW-1133">Transmembrane helix</keyword>
<feature type="transmembrane region" description="Helical" evidence="1">
    <location>
        <begin position="182"/>
        <end position="203"/>
    </location>
</feature>
<feature type="transmembrane region" description="Helical" evidence="1">
    <location>
        <begin position="26"/>
        <end position="50"/>
    </location>
</feature>
<name>A0A9D1FPX0_9FIRM</name>
<evidence type="ECO:0000313" key="3">
    <source>
        <dbReference type="Proteomes" id="UP000824002"/>
    </source>
</evidence>
<dbReference type="AlphaFoldDB" id="A0A9D1FPX0"/>
<keyword evidence="1" id="KW-0812">Transmembrane</keyword>
<feature type="transmembrane region" description="Helical" evidence="1">
    <location>
        <begin position="97"/>
        <end position="120"/>
    </location>
</feature>
<reference evidence="2" key="1">
    <citation type="submission" date="2020-10" db="EMBL/GenBank/DDBJ databases">
        <authorList>
            <person name="Gilroy R."/>
        </authorList>
    </citation>
    <scope>NUCLEOTIDE SEQUENCE</scope>
    <source>
        <strain evidence="2">CHK199-13235</strain>
    </source>
</reference>
<reference evidence="2" key="2">
    <citation type="journal article" date="2021" name="PeerJ">
        <title>Extensive microbial diversity within the chicken gut microbiome revealed by metagenomics and culture.</title>
        <authorList>
            <person name="Gilroy R."/>
            <person name="Ravi A."/>
            <person name="Getino M."/>
            <person name="Pursley I."/>
            <person name="Horton D.L."/>
            <person name="Alikhan N.F."/>
            <person name="Baker D."/>
            <person name="Gharbi K."/>
            <person name="Hall N."/>
            <person name="Watson M."/>
            <person name="Adriaenssens E.M."/>
            <person name="Foster-Nyarko E."/>
            <person name="Jarju S."/>
            <person name="Secka A."/>
            <person name="Antonio M."/>
            <person name="Oren A."/>
            <person name="Chaudhuri R.R."/>
            <person name="La Ragione R."/>
            <person name="Hildebrand F."/>
            <person name="Pallen M.J."/>
        </authorList>
    </citation>
    <scope>NUCLEOTIDE SEQUENCE</scope>
    <source>
        <strain evidence="2">CHK199-13235</strain>
    </source>
</reference>
<evidence type="ECO:0000256" key="1">
    <source>
        <dbReference type="SAM" id="Phobius"/>
    </source>
</evidence>
<gene>
    <name evidence="2" type="ORF">IAB51_12115</name>
</gene>
<dbReference type="Proteomes" id="UP000824002">
    <property type="component" value="Unassembled WGS sequence"/>
</dbReference>
<accession>A0A9D1FPX0</accession>
<dbReference type="EMBL" id="DVJP01000077">
    <property type="protein sequence ID" value="HIS77534.1"/>
    <property type="molecule type" value="Genomic_DNA"/>
</dbReference>
<feature type="transmembrane region" description="Helical" evidence="1">
    <location>
        <begin position="56"/>
        <end position="76"/>
    </location>
</feature>